<dbReference type="Pfam" id="PF07724">
    <property type="entry name" value="AAA_2"/>
    <property type="match status" value="1"/>
</dbReference>
<dbReference type="GO" id="GO:0008233">
    <property type="term" value="F:peptidase activity"/>
    <property type="evidence" value="ECO:0007669"/>
    <property type="project" value="UniProtKB-KW"/>
</dbReference>
<feature type="domain" description="ATPase AAA-type core" evidence="1">
    <location>
        <begin position="15"/>
        <end position="99"/>
    </location>
</feature>
<evidence type="ECO:0000313" key="2">
    <source>
        <dbReference type="EMBL" id="GJT61224.1"/>
    </source>
</evidence>
<accession>A0ABQ5FDU2</accession>
<reference evidence="2" key="1">
    <citation type="journal article" date="2022" name="Int. J. Mol. Sci.">
        <title>Draft Genome of Tanacetum Coccineum: Genomic Comparison of Closely Related Tanacetum-Family Plants.</title>
        <authorList>
            <person name="Yamashiro T."/>
            <person name="Shiraishi A."/>
            <person name="Nakayama K."/>
            <person name="Satake H."/>
        </authorList>
    </citation>
    <scope>NUCLEOTIDE SEQUENCE</scope>
</reference>
<dbReference type="InterPro" id="IPR050052">
    <property type="entry name" value="ATP-dep_Clp_protease_ClpX"/>
</dbReference>
<evidence type="ECO:0000259" key="1">
    <source>
        <dbReference type="Pfam" id="PF07724"/>
    </source>
</evidence>
<dbReference type="EMBL" id="BQNB010017269">
    <property type="protein sequence ID" value="GJT61224.1"/>
    <property type="molecule type" value="Genomic_DNA"/>
</dbReference>
<evidence type="ECO:0000313" key="3">
    <source>
        <dbReference type="Proteomes" id="UP001151760"/>
    </source>
</evidence>
<dbReference type="PANTHER" id="PTHR48102">
    <property type="entry name" value="ATP-DEPENDENT CLP PROTEASE ATP-BINDING SUBUNIT CLPX-LIKE, MITOCHONDRIAL-RELATED"/>
    <property type="match status" value="1"/>
</dbReference>
<proteinExistence type="predicted"/>
<dbReference type="InterPro" id="IPR027417">
    <property type="entry name" value="P-loop_NTPase"/>
</dbReference>
<dbReference type="GO" id="GO:0006508">
    <property type="term" value="P:proteolysis"/>
    <property type="evidence" value="ECO:0007669"/>
    <property type="project" value="UniProtKB-KW"/>
</dbReference>
<name>A0ABQ5FDU2_9ASTR</name>
<comment type="caution">
    <text evidence="2">The sequence shown here is derived from an EMBL/GenBank/DDBJ whole genome shotgun (WGS) entry which is preliminary data.</text>
</comment>
<keyword evidence="2" id="KW-0645">Protease</keyword>
<reference evidence="2" key="2">
    <citation type="submission" date="2022-01" db="EMBL/GenBank/DDBJ databases">
        <authorList>
            <person name="Yamashiro T."/>
            <person name="Shiraishi A."/>
            <person name="Satake H."/>
            <person name="Nakayama K."/>
        </authorList>
    </citation>
    <scope>NUCLEOTIDE SEQUENCE</scope>
</reference>
<keyword evidence="2" id="KW-0378">Hydrolase</keyword>
<organism evidence="2 3">
    <name type="scientific">Tanacetum coccineum</name>
    <dbReference type="NCBI Taxonomy" id="301880"/>
    <lineage>
        <taxon>Eukaryota</taxon>
        <taxon>Viridiplantae</taxon>
        <taxon>Streptophyta</taxon>
        <taxon>Embryophyta</taxon>
        <taxon>Tracheophyta</taxon>
        <taxon>Spermatophyta</taxon>
        <taxon>Magnoliopsida</taxon>
        <taxon>eudicotyledons</taxon>
        <taxon>Gunneridae</taxon>
        <taxon>Pentapetalae</taxon>
        <taxon>asterids</taxon>
        <taxon>campanulids</taxon>
        <taxon>Asterales</taxon>
        <taxon>Asteraceae</taxon>
        <taxon>Asteroideae</taxon>
        <taxon>Anthemideae</taxon>
        <taxon>Anthemidinae</taxon>
        <taxon>Tanacetum</taxon>
    </lineage>
</organism>
<keyword evidence="3" id="KW-1185">Reference proteome</keyword>
<protein>
    <submittedName>
        <fullName evidence="2">Clp protease regulatory subunit ClpX1, mitochondrial isoform X2</fullName>
    </submittedName>
</protein>
<dbReference type="InterPro" id="IPR003959">
    <property type="entry name" value="ATPase_AAA_core"/>
</dbReference>
<sequence>MQLHSQAGYVGEDVESILYKLLTFTDYNVAVAQQGIVYIDEVDNITKKAASQNVSRNVSGEGVQQALLKMLEGTIDINDILFICGGAFIDLKKTISERYNMAVIPSQKSLALSDRLSVSAFFWCMLLERKMISEYQKKNIFWKKNRRSDSIWLIIDPSNGSGVPYASQLLS</sequence>
<dbReference type="Proteomes" id="UP001151760">
    <property type="component" value="Unassembled WGS sequence"/>
</dbReference>
<dbReference type="Gene3D" id="3.40.50.300">
    <property type="entry name" value="P-loop containing nucleotide triphosphate hydrolases"/>
    <property type="match status" value="1"/>
</dbReference>
<dbReference type="PANTHER" id="PTHR48102:SF6">
    <property type="entry name" value="CLP PROTEASE REGULATORY SUBUNIT CLPX1, MITOCHONDRIAL"/>
    <property type="match status" value="1"/>
</dbReference>
<dbReference type="SUPFAM" id="SSF52540">
    <property type="entry name" value="P-loop containing nucleoside triphosphate hydrolases"/>
    <property type="match status" value="1"/>
</dbReference>
<gene>
    <name evidence="2" type="ORF">Tco_1004757</name>
</gene>